<organism evidence="9 10">
    <name type="scientific">Burkholderia plantarii</name>
    <dbReference type="NCBI Taxonomy" id="41899"/>
    <lineage>
        <taxon>Bacteria</taxon>
        <taxon>Pseudomonadati</taxon>
        <taxon>Pseudomonadota</taxon>
        <taxon>Betaproteobacteria</taxon>
        <taxon>Burkholderiales</taxon>
        <taxon>Burkholderiaceae</taxon>
        <taxon>Burkholderia</taxon>
    </lineage>
</organism>
<dbReference type="EMBL" id="CP002581">
    <property type="protein sequence ID" value="AJK48191.1"/>
    <property type="molecule type" value="Genomic_DNA"/>
</dbReference>
<dbReference type="CDD" id="cd03174">
    <property type="entry name" value="DRE_TIM_metallolyase"/>
    <property type="match status" value="1"/>
</dbReference>
<dbReference type="KEGG" id="bpla:bpln_2g00940"/>
<dbReference type="GO" id="GO:0003852">
    <property type="term" value="F:2-isopropylmalate synthase activity"/>
    <property type="evidence" value="ECO:0007669"/>
    <property type="project" value="UniProtKB-EC"/>
</dbReference>
<dbReference type="PANTHER" id="PTHR10277">
    <property type="entry name" value="HOMOCITRATE SYNTHASE-RELATED"/>
    <property type="match status" value="1"/>
</dbReference>
<evidence type="ECO:0000256" key="3">
    <source>
        <dbReference type="ARBA" id="ARBA00022605"/>
    </source>
</evidence>
<dbReference type="InterPro" id="IPR050073">
    <property type="entry name" value="2-IPM_HCS-like"/>
</dbReference>
<reference evidence="10" key="1">
    <citation type="submission" date="2011-03" db="EMBL/GenBank/DDBJ databases">
        <authorList>
            <person name="Voget S."/>
            <person name="Streit W.R."/>
            <person name="Jaeger K.E."/>
            <person name="Daniel R."/>
        </authorList>
    </citation>
    <scope>NUCLEOTIDE SEQUENCE [LARGE SCALE GENOMIC DNA]</scope>
    <source>
        <strain evidence="10">PG1</strain>
    </source>
</reference>
<dbReference type="GO" id="GO:0005829">
    <property type="term" value="C:cytosol"/>
    <property type="evidence" value="ECO:0007669"/>
    <property type="project" value="TreeGrafter"/>
</dbReference>
<dbReference type="GO" id="GO:0046872">
    <property type="term" value="F:metal ion binding"/>
    <property type="evidence" value="ECO:0007669"/>
    <property type="project" value="UniProtKB-KW"/>
</dbReference>
<evidence type="ECO:0000256" key="7">
    <source>
        <dbReference type="ARBA" id="ARBA00023304"/>
    </source>
</evidence>
<evidence type="ECO:0000313" key="9">
    <source>
        <dbReference type="EMBL" id="AJK48191.1"/>
    </source>
</evidence>
<evidence type="ECO:0000256" key="5">
    <source>
        <dbReference type="ARBA" id="ARBA00022723"/>
    </source>
</evidence>
<proteinExistence type="predicted"/>
<evidence type="ECO:0000259" key="8">
    <source>
        <dbReference type="PROSITE" id="PS50991"/>
    </source>
</evidence>
<dbReference type="InterPro" id="IPR013785">
    <property type="entry name" value="Aldolase_TIM"/>
</dbReference>
<dbReference type="Proteomes" id="UP000031838">
    <property type="component" value="Chromosome 2"/>
</dbReference>
<dbReference type="KEGG" id="bgp:BGL_2c00930"/>
<dbReference type="SUPFAM" id="SSF51569">
    <property type="entry name" value="Aldolase"/>
    <property type="match status" value="1"/>
</dbReference>
<keyword evidence="6" id="KW-0464">Manganese</keyword>
<evidence type="ECO:0000256" key="4">
    <source>
        <dbReference type="ARBA" id="ARBA00022679"/>
    </source>
</evidence>
<dbReference type="InterPro" id="IPR002034">
    <property type="entry name" value="AIPM/Hcit_synth_CS"/>
</dbReference>
<gene>
    <name evidence="9" type="ORF">BGL_2c00930</name>
</gene>
<keyword evidence="4 9" id="KW-0808">Transferase</keyword>
<dbReference type="EC" id="2.3.3.13" evidence="2"/>
<evidence type="ECO:0000256" key="2">
    <source>
        <dbReference type="ARBA" id="ARBA00012973"/>
    </source>
</evidence>
<keyword evidence="5" id="KW-0479">Metal-binding</keyword>
<evidence type="ECO:0000256" key="6">
    <source>
        <dbReference type="ARBA" id="ARBA00023211"/>
    </source>
</evidence>
<dbReference type="Pfam" id="PF00682">
    <property type="entry name" value="HMGL-like"/>
    <property type="match status" value="1"/>
</dbReference>
<dbReference type="Gene3D" id="2.60.120.10">
    <property type="entry name" value="Jelly Rolls"/>
    <property type="match status" value="1"/>
</dbReference>
<name>A0A0B6S7F9_BURPL</name>
<dbReference type="GO" id="GO:0009098">
    <property type="term" value="P:L-leucine biosynthetic process"/>
    <property type="evidence" value="ECO:0007669"/>
    <property type="project" value="TreeGrafter"/>
</dbReference>
<dbReference type="PROSITE" id="PS00816">
    <property type="entry name" value="AIPM_HOMOCIT_SYNTH_2"/>
    <property type="match status" value="1"/>
</dbReference>
<comment type="pathway">
    <text evidence="1">Amino-acid biosynthesis; L-leucine biosynthesis; L-leucine from 3-methyl-2-oxobutanoate: step 1/4.</text>
</comment>
<dbReference type="RefSeq" id="WP_042626878.1">
    <property type="nucleotide sequence ID" value="NZ_CADFDR010000011.1"/>
</dbReference>
<keyword evidence="3" id="KW-0028">Amino-acid biosynthesis</keyword>
<dbReference type="HOGENOM" id="CLU_048848_0_0_4"/>
<protein>
    <recommendedName>
        <fullName evidence="2">2-isopropylmalate synthase</fullName>
        <ecNumber evidence="2">2.3.3.13</ecNumber>
    </recommendedName>
</protein>
<dbReference type="SUPFAM" id="SSF51182">
    <property type="entry name" value="RmlC-like cupins"/>
    <property type="match status" value="1"/>
</dbReference>
<sequence>MEPRIIDCTLREGMQAKQCAFDIEQSVLLARRISAFGIDMLECGHPMISDREMARVKAVVAVSSVPVLAHARCRISDVDAVAASGAPWIGLFASINEISLRTKFKDMTKEQVVSMFEEAILHAKRKGLSVRATIEDAGRTSVSDIVWLVRTARKSGADRICFADSVGQLLPLETYDVMSLLRHEFRDVVFEHHVHNDQGLALACSLEALRAGVNWLSTSCNGIGERAGITDTFQLATLLHTRHDPKRFNLADARKLSELVEIYSRVGRSPMQPLVGENAFVHVSKLHQIAMREDPAAYSVIDPALMDGHVTLEKDPPLAEQNVFTTPFEKSATELKYHRHGQGRRYVMLDHRLVPSSPFYFIARKVDEIVPTEPGHVDSHIHRCDSVFMFLGDGEGYRGLQAEVTVGDRTQVLQSPASVFVPAGYRHTYRFLSGSGSFINFVNHGNYNQSLIEIEDHETI</sequence>
<dbReference type="PANTHER" id="PTHR10277:SF9">
    <property type="entry name" value="2-ISOPROPYLMALATE SYNTHASE 1, CHLOROPLASTIC-RELATED"/>
    <property type="match status" value="1"/>
</dbReference>
<dbReference type="InterPro" id="IPR014710">
    <property type="entry name" value="RmlC-like_jellyroll"/>
</dbReference>
<evidence type="ECO:0000256" key="1">
    <source>
        <dbReference type="ARBA" id="ARBA00004689"/>
    </source>
</evidence>
<keyword evidence="7" id="KW-0100">Branched-chain amino acid biosynthesis</keyword>
<keyword evidence="9" id="KW-0012">Acyltransferase</keyword>
<dbReference type="InterPro" id="IPR000891">
    <property type="entry name" value="PYR_CT"/>
</dbReference>
<keyword evidence="10" id="KW-1185">Reference proteome</keyword>
<dbReference type="AlphaFoldDB" id="A0A0B6S7F9"/>
<accession>A0A0B6S7F9</accession>
<feature type="domain" description="Pyruvate carboxyltransferase" evidence="8">
    <location>
        <begin position="3"/>
        <end position="254"/>
    </location>
</feature>
<reference evidence="9 10" key="2">
    <citation type="journal article" date="2016" name="Appl. Microbiol. Biotechnol.">
        <title>Mutations improving production and secretion of extracellular lipase by Burkholderia glumae PG1.</title>
        <authorList>
            <person name="Knapp A."/>
            <person name="Voget S."/>
            <person name="Gao R."/>
            <person name="Zaburannyi N."/>
            <person name="Krysciak D."/>
            <person name="Breuer M."/>
            <person name="Hauer B."/>
            <person name="Streit W.R."/>
            <person name="Muller R."/>
            <person name="Daniel R."/>
            <person name="Jaeger K.E."/>
        </authorList>
    </citation>
    <scope>NUCLEOTIDE SEQUENCE [LARGE SCALE GENOMIC DNA]</scope>
    <source>
        <strain evidence="9 10">PG1</strain>
    </source>
</reference>
<evidence type="ECO:0000313" key="10">
    <source>
        <dbReference type="Proteomes" id="UP000031838"/>
    </source>
</evidence>
<dbReference type="PROSITE" id="PS50991">
    <property type="entry name" value="PYR_CT"/>
    <property type="match status" value="1"/>
</dbReference>
<dbReference type="InterPro" id="IPR011051">
    <property type="entry name" value="RmlC_Cupin_sf"/>
</dbReference>
<dbReference type="Gene3D" id="3.20.20.70">
    <property type="entry name" value="Aldolase class I"/>
    <property type="match status" value="1"/>
</dbReference>